<dbReference type="CDD" id="cd01584">
    <property type="entry name" value="AcnA_Mitochondrial"/>
    <property type="match status" value="1"/>
</dbReference>
<dbReference type="PRINTS" id="PR00415">
    <property type="entry name" value="ACONITASE"/>
</dbReference>
<dbReference type="GO" id="GO:0005829">
    <property type="term" value="C:cytosol"/>
    <property type="evidence" value="ECO:0007669"/>
    <property type="project" value="TreeGrafter"/>
</dbReference>
<dbReference type="FunFam" id="3.40.1060.10:FF:000001">
    <property type="entry name" value="Aconitate hydratase, mitochondrial"/>
    <property type="match status" value="1"/>
</dbReference>
<dbReference type="GO" id="GO:0006099">
    <property type="term" value="P:tricarboxylic acid cycle"/>
    <property type="evidence" value="ECO:0007669"/>
    <property type="project" value="UniProtKB-KW"/>
</dbReference>
<comment type="cofactor">
    <cofactor evidence="13">
        <name>[4Fe-4S] cluster</name>
        <dbReference type="ChEBI" id="CHEBI:49883"/>
    </cofactor>
    <text evidence="13">Binds 1 [4Fe-4S] cluster per subunit.</text>
</comment>
<feature type="domain" description="Aconitase A/isopropylmalate dehydratase small subunit swivel" evidence="16">
    <location>
        <begin position="592"/>
        <end position="719"/>
    </location>
</feature>
<evidence type="ECO:0000256" key="2">
    <source>
        <dbReference type="ARBA" id="ARBA00004717"/>
    </source>
</evidence>
<feature type="domain" description="Aconitase/3-isopropylmalate dehydratase large subunit alpha/beta/alpha" evidence="15">
    <location>
        <begin position="73"/>
        <end position="511"/>
    </location>
</feature>
<organism evidence="17 18">
    <name type="scientific">Coniochaeta hoffmannii</name>
    <dbReference type="NCBI Taxonomy" id="91930"/>
    <lineage>
        <taxon>Eukaryota</taxon>
        <taxon>Fungi</taxon>
        <taxon>Dikarya</taxon>
        <taxon>Ascomycota</taxon>
        <taxon>Pezizomycotina</taxon>
        <taxon>Sordariomycetes</taxon>
        <taxon>Sordariomycetidae</taxon>
        <taxon>Coniochaetales</taxon>
        <taxon>Coniochaetaceae</taxon>
        <taxon>Coniochaeta</taxon>
    </lineage>
</organism>
<evidence type="ECO:0000256" key="10">
    <source>
        <dbReference type="ARBA" id="ARBA00023128"/>
    </source>
</evidence>
<name>A0AA38SLQ1_9PEZI</name>
<dbReference type="InterPro" id="IPR015932">
    <property type="entry name" value="Aconitase_dom2"/>
</dbReference>
<evidence type="ECO:0000256" key="14">
    <source>
        <dbReference type="SAM" id="MobiDB-lite"/>
    </source>
</evidence>
<dbReference type="Pfam" id="PF00694">
    <property type="entry name" value="Aconitase_C"/>
    <property type="match status" value="1"/>
</dbReference>
<keyword evidence="7 13" id="KW-0809">Transit peptide</keyword>
<feature type="region of interest" description="Disordered" evidence="14">
    <location>
        <begin position="525"/>
        <end position="562"/>
    </location>
</feature>
<keyword evidence="11 13" id="KW-0456">Lyase</keyword>
<dbReference type="PROSITE" id="PS00450">
    <property type="entry name" value="ACONITASE_1"/>
    <property type="match status" value="1"/>
</dbReference>
<evidence type="ECO:0000256" key="7">
    <source>
        <dbReference type="ARBA" id="ARBA00022946"/>
    </source>
</evidence>
<keyword evidence="10 13" id="KW-0496">Mitochondrion</keyword>
<dbReference type="AlphaFoldDB" id="A0AA38SLQ1"/>
<dbReference type="Gene3D" id="3.40.1060.10">
    <property type="entry name" value="Aconitase, Domain 2"/>
    <property type="match status" value="1"/>
</dbReference>
<dbReference type="FunFam" id="3.30.499.10:FF:000004">
    <property type="entry name" value="Aconitate hydratase, mitochondrial"/>
    <property type="match status" value="1"/>
</dbReference>
<dbReference type="PANTHER" id="PTHR43160:SF3">
    <property type="entry name" value="ACONITATE HYDRATASE, MITOCHONDRIAL"/>
    <property type="match status" value="1"/>
</dbReference>
<dbReference type="Gene3D" id="3.20.19.10">
    <property type="entry name" value="Aconitase, domain 4"/>
    <property type="match status" value="1"/>
</dbReference>
<keyword evidence="8 13" id="KW-0408">Iron</keyword>
<evidence type="ECO:0000256" key="9">
    <source>
        <dbReference type="ARBA" id="ARBA00023014"/>
    </source>
</evidence>
<dbReference type="NCBIfam" id="NF005558">
    <property type="entry name" value="PRK07229.1"/>
    <property type="match status" value="1"/>
</dbReference>
<comment type="pathway">
    <text evidence="2">Carbohydrate metabolism; tricarboxylic acid cycle; isocitrate from oxaloacetate: step 2/2.</text>
</comment>
<keyword evidence="5" id="KW-0816">Tricarboxylic acid cycle</keyword>
<evidence type="ECO:0000256" key="5">
    <source>
        <dbReference type="ARBA" id="ARBA00022532"/>
    </source>
</evidence>
<dbReference type="InterPro" id="IPR000573">
    <property type="entry name" value="AconitaseA/IPMdHydase_ssu_swvl"/>
</dbReference>
<protein>
    <recommendedName>
        <fullName evidence="4 13">Aconitate hydratase, mitochondrial</fullName>
        <shortName evidence="13">Aconitase</shortName>
        <ecNumber evidence="13">4.2.1.-</ecNumber>
    </recommendedName>
</protein>
<dbReference type="InterPro" id="IPR015928">
    <property type="entry name" value="Aconitase/3IPM_dehydase_swvl"/>
</dbReference>
<comment type="subcellular location">
    <subcellularLocation>
        <location evidence="1 13">Mitochondrion</location>
    </subcellularLocation>
</comment>
<dbReference type="Gene3D" id="3.30.499.10">
    <property type="entry name" value="Aconitase, domain 3"/>
    <property type="match status" value="2"/>
</dbReference>
<dbReference type="GO" id="GO:0003994">
    <property type="term" value="F:aconitate hydratase activity"/>
    <property type="evidence" value="ECO:0007669"/>
    <property type="project" value="UniProtKB-EC"/>
</dbReference>
<keyword evidence="18" id="KW-1185">Reference proteome</keyword>
<dbReference type="GO" id="GO:0046872">
    <property type="term" value="F:metal ion binding"/>
    <property type="evidence" value="ECO:0007669"/>
    <property type="project" value="UniProtKB-UniRule"/>
</dbReference>
<evidence type="ECO:0000259" key="15">
    <source>
        <dbReference type="Pfam" id="PF00330"/>
    </source>
</evidence>
<evidence type="ECO:0000256" key="8">
    <source>
        <dbReference type="ARBA" id="ARBA00023004"/>
    </source>
</evidence>
<sequence length="789" mass="85714">MLATRQLLGVARGRALGAASMGVRRMATVSDSPLDKKVKQNNWEEGNFINYKKMSENLAVVRSRLNRPLTYAEKILYSHLDDPHGQEIERGVSYLRLRPDRVACQDATAQMAILQFMSAGMPSVANPTTVHCDHLIEAQVGGQKDLERAVSINKEVYDFLSSSCAKYNIGFWRPGSGIIHQILLENYAFPGGLLIGTDSHTPNAGGLGMAAIGVGGADAVDVMANLPWELKAPKVIGVKLTGKMSGWTAPKDIILKVAGILTVKGGTGAIVEYHGPGVETISATGMGTICNMGAEIGATTSVFPFNDRMYDYLKATKRQAINQGDFARSYANELREDEGAEYDQLIEINLSELEPHINGPFTPDLATPISKFAQAAKENGWPEELKVGLIGSCTNSSYEDMNRAASIARDALNHGVKAKSAFFVTPGSEQIRATIAKDGQLQTFEEFGGVVLANACGPCIGQWDRRDVKKGEANSILSSYNRNFTGRNDGNPATHSFVTSPDLTVALTIAGRLSFNPLTDKLKDKDGNEFLLQPPSGDSLPPGGYDPGQDTYQAPPKDRASVDVKVSPSSDRLQLLQPFNAWDGKDYTDCPILIKTKGKTTTDHISMAGPWLKYRGHLDNISNNMLIGAINAENDEANKVKNFTTGEYDAVPATARDYKKKGIKWVVIGDWNYGEGSSREHAALEPRHLGGVAIVTRSFARIHETNLKKQGMLPLTFSDPADYDKIPTDAKVDIKCTELAVGKPITMTVHPKDGKPFDLKLQHTFNEPQITWFKAGSALNAMAKAHKSS</sequence>
<dbReference type="EC" id="4.2.1.-" evidence="13"/>
<evidence type="ECO:0000256" key="3">
    <source>
        <dbReference type="ARBA" id="ARBA00007185"/>
    </source>
</evidence>
<keyword evidence="9 13" id="KW-0411">Iron-sulfur</keyword>
<dbReference type="GO" id="GO:0005739">
    <property type="term" value="C:mitochondrion"/>
    <property type="evidence" value="ECO:0007669"/>
    <property type="project" value="UniProtKB-SubCell"/>
</dbReference>
<evidence type="ECO:0000256" key="6">
    <source>
        <dbReference type="ARBA" id="ARBA00022723"/>
    </source>
</evidence>
<evidence type="ECO:0000313" key="17">
    <source>
        <dbReference type="EMBL" id="KAJ9165127.1"/>
    </source>
</evidence>
<dbReference type="InterPro" id="IPR050926">
    <property type="entry name" value="Aconitase/IPM_isomerase"/>
</dbReference>
<evidence type="ECO:0000256" key="11">
    <source>
        <dbReference type="ARBA" id="ARBA00023239"/>
    </source>
</evidence>
<dbReference type="Pfam" id="PF00330">
    <property type="entry name" value="Aconitase"/>
    <property type="match status" value="1"/>
</dbReference>
<evidence type="ECO:0000313" key="18">
    <source>
        <dbReference type="Proteomes" id="UP001174691"/>
    </source>
</evidence>
<evidence type="ECO:0000256" key="1">
    <source>
        <dbReference type="ARBA" id="ARBA00004173"/>
    </source>
</evidence>
<reference evidence="17" key="1">
    <citation type="submission" date="2022-07" db="EMBL/GenBank/DDBJ databases">
        <title>Fungi with potential for degradation of polypropylene.</title>
        <authorList>
            <person name="Gostincar C."/>
        </authorList>
    </citation>
    <scope>NUCLEOTIDE SEQUENCE</scope>
    <source>
        <strain evidence="17">EXF-13287</strain>
    </source>
</reference>
<evidence type="ECO:0000259" key="16">
    <source>
        <dbReference type="Pfam" id="PF00694"/>
    </source>
</evidence>
<comment type="catalytic activity">
    <reaction evidence="12">
        <text>citrate = D-threo-isocitrate</text>
        <dbReference type="Rhea" id="RHEA:10336"/>
        <dbReference type="ChEBI" id="CHEBI:15562"/>
        <dbReference type="ChEBI" id="CHEBI:16947"/>
        <dbReference type="EC" id="4.2.1.3"/>
    </reaction>
</comment>
<evidence type="ECO:0000256" key="13">
    <source>
        <dbReference type="RuleBase" id="RU362107"/>
    </source>
</evidence>
<dbReference type="PANTHER" id="PTHR43160">
    <property type="entry name" value="ACONITATE HYDRATASE B"/>
    <property type="match status" value="1"/>
</dbReference>
<dbReference type="PROSITE" id="PS01244">
    <property type="entry name" value="ACONITASE_2"/>
    <property type="match status" value="1"/>
</dbReference>
<dbReference type="SUPFAM" id="SSF53732">
    <property type="entry name" value="Aconitase iron-sulfur domain"/>
    <property type="match status" value="1"/>
</dbReference>
<dbReference type="SUPFAM" id="SSF52016">
    <property type="entry name" value="LeuD/IlvD-like"/>
    <property type="match status" value="1"/>
</dbReference>
<dbReference type="NCBIfam" id="TIGR01340">
    <property type="entry name" value="aconitase_mito"/>
    <property type="match status" value="1"/>
</dbReference>
<dbReference type="EMBL" id="JANBVN010000006">
    <property type="protein sequence ID" value="KAJ9165127.1"/>
    <property type="molecule type" value="Genomic_DNA"/>
</dbReference>
<proteinExistence type="inferred from homology"/>
<dbReference type="GO" id="GO:0051539">
    <property type="term" value="F:4 iron, 4 sulfur cluster binding"/>
    <property type="evidence" value="ECO:0007669"/>
    <property type="project" value="UniProtKB-UniRule"/>
</dbReference>
<dbReference type="FunFam" id="3.30.499.10:FF:000003">
    <property type="entry name" value="Aconitate hydratase, mitochondrial"/>
    <property type="match status" value="1"/>
</dbReference>
<evidence type="ECO:0000256" key="12">
    <source>
        <dbReference type="ARBA" id="ARBA00023501"/>
    </source>
</evidence>
<comment type="similarity">
    <text evidence="3 13">Belongs to the aconitase/IPM isomerase family.</text>
</comment>
<gene>
    <name evidence="17" type="ORF">NKR19_g664</name>
</gene>
<dbReference type="FunFam" id="3.20.19.10:FF:000002">
    <property type="entry name" value="Aconitate hydratase, mitochondrial"/>
    <property type="match status" value="1"/>
</dbReference>
<dbReference type="InterPro" id="IPR006248">
    <property type="entry name" value="Aconitase_mito-like"/>
</dbReference>
<dbReference type="InterPro" id="IPR036008">
    <property type="entry name" value="Aconitase_4Fe-4S_dom"/>
</dbReference>
<dbReference type="Proteomes" id="UP001174691">
    <property type="component" value="Unassembled WGS sequence"/>
</dbReference>
<comment type="caution">
    <text evidence="17">The sequence shown here is derived from an EMBL/GenBank/DDBJ whole genome shotgun (WGS) entry which is preliminary data.</text>
</comment>
<dbReference type="InterPro" id="IPR015931">
    <property type="entry name" value="Acnase/IPM_dHydase_lsu_aba_1/3"/>
</dbReference>
<accession>A0AA38SLQ1</accession>
<dbReference type="InterPro" id="IPR018136">
    <property type="entry name" value="Aconitase_4Fe-4S_BS"/>
</dbReference>
<keyword evidence="6 13" id="KW-0479">Metal-binding</keyword>
<dbReference type="InterPro" id="IPR001030">
    <property type="entry name" value="Acoase/IPM_deHydtase_lsu_aba"/>
</dbReference>
<evidence type="ECO:0000256" key="4">
    <source>
        <dbReference type="ARBA" id="ARBA00015940"/>
    </source>
</evidence>